<dbReference type="HOGENOM" id="CLU_103058_0_0_1"/>
<accession>G0VKS3</accession>
<dbReference type="Proteomes" id="UP000001640">
    <property type="component" value="Chromosome 10"/>
</dbReference>
<dbReference type="STRING" id="1064592.G0VKS3"/>
<evidence type="ECO:0000313" key="2">
    <source>
        <dbReference type="Proteomes" id="UP000001640"/>
    </source>
</evidence>
<dbReference type="Gene3D" id="3.40.50.300">
    <property type="entry name" value="P-loop containing nucleotide triphosphate hydrolases"/>
    <property type="match status" value="1"/>
</dbReference>
<dbReference type="KEGG" id="ncs:NCAS_0J01320"/>
<dbReference type="GO" id="GO:0005634">
    <property type="term" value="C:nucleus"/>
    <property type="evidence" value="ECO:0007669"/>
    <property type="project" value="EnsemblFungi"/>
</dbReference>
<dbReference type="FunCoup" id="G0VKS3">
    <property type="interactions" value="26"/>
</dbReference>
<dbReference type="AlphaFoldDB" id="G0VKS3"/>
<dbReference type="OMA" id="AHCRVYP"/>
<evidence type="ECO:0000313" key="1">
    <source>
        <dbReference type="EMBL" id="CCC72111.1"/>
    </source>
</evidence>
<dbReference type="GeneID" id="96905808"/>
<reference key="2">
    <citation type="submission" date="2011-08" db="EMBL/GenBank/DDBJ databases">
        <title>Genome sequence of Naumovozyma castellii.</title>
        <authorList>
            <person name="Gordon J.L."/>
            <person name="Armisen D."/>
            <person name="Proux-Wera E."/>
            <person name="OhEigeartaigh S.S."/>
            <person name="Byrne K.P."/>
            <person name="Wolfe K.H."/>
        </authorList>
    </citation>
    <scope>NUCLEOTIDE SEQUENCE</scope>
    <source>
        <strain>Type strain:CBS 4309</strain>
    </source>
</reference>
<dbReference type="GO" id="GO:0070987">
    <property type="term" value="P:error-free translesion synthesis"/>
    <property type="evidence" value="ECO:0007669"/>
    <property type="project" value="EnsemblFungi"/>
</dbReference>
<evidence type="ECO:0008006" key="3">
    <source>
        <dbReference type="Google" id="ProtNLM"/>
    </source>
</evidence>
<dbReference type="CDD" id="cd19480">
    <property type="entry name" value="Psy3"/>
    <property type="match status" value="1"/>
</dbReference>
<sequence>MKIIKSTTTTQPPMDVLAHCRVYPLSNFYHPSPQSITLPNTLISNTDNDKPHIGLLHLIEHDFKMSNFKKQLFNHLTTSNASYLIIDITSTWKRFLLSSSSASASLMYMNSTSILSFEGLINYLVQLNDHPTTALQRSLSINNEPLQLTLPLSGIIIDNLSYLPQDPPQFKILTNILKLLRKSLGCWIMTTSYGLEYNQGIENTISTSASNSNTYIPLNYTKEMDIVLLHERDLRSRIL</sequence>
<gene>
    <name evidence="1" type="primary">NCAS0J01320</name>
    <name evidence="1" type="ordered locus">NCAS_0J01320</name>
</gene>
<protein>
    <recommendedName>
        <fullName evidence="3">Elongator complex protein 5</fullName>
    </recommendedName>
</protein>
<keyword evidence="2" id="KW-1185">Reference proteome</keyword>
<dbReference type="GO" id="GO:0035861">
    <property type="term" value="C:site of double-strand break"/>
    <property type="evidence" value="ECO:0007669"/>
    <property type="project" value="EnsemblFungi"/>
</dbReference>
<dbReference type="InterPro" id="IPR031779">
    <property type="entry name" value="Psy3"/>
</dbReference>
<proteinExistence type="predicted"/>
<dbReference type="GO" id="GO:0000730">
    <property type="term" value="P:DNA recombinase assembly"/>
    <property type="evidence" value="ECO:0007669"/>
    <property type="project" value="EnsemblFungi"/>
</dbReference>
<dbReference type="Pfam" id="PF16836">
    <property type="entry name" value="PSY3"/>
    <property type="match status" value="1"/>
</dbReference>
<dbReference type="InParanoid" id="G0VKS3"/>
<dbReference type="EMBL" id="HE576761">
    <property type="protein sequence ID" value="CCC72111.1"/>
    <property type="molecule type" value="Genomic_DNA"/>
</dbReference>
<dbReference type="GO" id="GO:0003697">
    <property type="term" value="F:single-stranded DNA binding"/>
    <property type="evidence" value="ECO:0007669"/>
    <property type="project" value="EnsemblFungi"/>
</dbReference>
<dbReference type="OrthoDB" id="4055611at2759"/>
<dbReference type="eggNOG" id="ENOG502S12B">
    <property type="taxonomic scope" value="Eukaryota"/>
</dbReference>
<organism evidence="1 2">
    <name type="scientific">Naumovozyma castellii</name>
    <name type="common">Yeast</name>
    <name type="synonym">Saccharomyces castellii</name>
    <dbReference type="NCBI Taxonomy" id="27288"/>
    <lineage>
        <taxon>Eukaryota</taxon>
        <taxon>Fungi</taxon>
        <taxon>Dikarya</taxon>
        <taxon>Ascomycota</taxon>
        <taxon>Saccharomycotina</taxon>
        <taxon>Saccharomycetes</taxon>
        <taxon>Saccharomycetales</taxon>
        <taxon>Saccharomycetaceae</taxon>
        <taxon>Naumovozyma</taxon>
    </lineage>
</organism>
<reference evidence="1 2" key="1">
    <citation type="journal article" date="2011" name="Proc. Natl. Acad. Sci. U.S.A.">
        <title>Evolutionary erosion of yeast sex chromosomes by mating-type switching accidents.</title>
        <authorList>
            <person name="Gordon J.L."/>
            <person name="Armisen D."/>
            <person name="Proux-Wera E."/>
            <person name="Oheigeartaigh S.S."/>
            <person name="Byrne K.P."/>
            <person name="Wolfe K.H."/>
        </authorList>
    </citation>
    <scope>NUCLEOTIDE SEQUENCE [LARGE SCALE GENOMIC DNA]</scope>
    <source>
        <strain evidence="2">ATCC 76901 / BCRC 22586 / CBS 4309 / NBRC 1992 / NRRL Y-12630</strain>
    </source>
</reference>
<dbReference type="InterPro" id="IPR027417">
    <property type="entry name" value="P-loop_NTPase"/>
</dbReference>
<name>G0VKS3_NAUCA</name>
<dbReference type="GO" id="GO:0097196">
    <property type="term" value="C:Shu complex"/>
    <property type="evidence" value="ECO:0007669"/>
    <property type="project" value="EnsemblFungi"/>
</dbReference>
<dbReference type="RefSeq" id="XP_003678449.1">
    <property type="nucleotide sequence ID" value="XM_003678401.1"/>
</dbReference>